<feature type="transmembrane region" description="Helical" evidence="8">
    <location>
        <begin position="216"/>
        <end position="238"/>
    </location>
</feature>
<keyword evidence="10" id="KW-1185">Reference proteome</keyword>
<dbReference type="Pfam" id="PF01594">
    <property type="entry name" value="AI-2E_transport"/>
    <property type="match status" value="1"/>
</dbReference>
<reference evidence="9 10" key="1">
    <citation type="submission" date="2016-05" db="EMBL/GenBank/DDBJ databases">
        <authorList>
            <person name="Lavstsen T."/>
            <person name="Jespersen J.S."/>
        </authorList>
    </citation>
    <scope>NUCLEOTIDE SEQUENCE [LARGE SCALE GENOMIC DNA]</scope>
    <source>
        <strain evidence="9 10">B7-9</strain>
    </source>
</reference>
<gene>
    <name evidence="9" type="ORF">A9Q02_20755</name>
</gene>
<evidence type="ECO:0000256" key="6">
    <source>
        <dbReference type="ARBA" id="ARBA00022989"/>
    </source>
</evidence>
<evidence type="ECO:0000256" key="1">
    <source>
        <dbReference type="ARBA" id="ARBA00004651"/>
    </source>
</evidence>
<sequence length="377" mass="39669">MEQKPDRRSPLDMVSPGLLAIGIRSWLYLGVAAFAIAMLFIMSAIGSLVVPLVLATVIAMLFYPLVDWLEAHRVPRLFSALGVMALLGVILVGALWLAVHGILGQGDQIGKLVLSGLQALERWTSDADLPVGLFDWAVTNALNAVPQIAAGVGSFFTASFAGMIGLFMGLFLGVFLLYYLLIDWHGIVGWLARNIGLAPALGEVVIANTTNAVRRYFYALTLSSMVVSVSIGSTMALLGLPLALTIGLVTMVTSYVPYLGAIVSGAFAFLVALGAGGVGSAIMVLFVVLLMQNIIQTIIQNKLASTQLRLHPLVTFIATILGGILVGILGAMLGTPAAAAIIRAREDILRLRDPQEAEQALAAAAPVVAAADLDPSR</sequence>
<dbReference type="PANTHER" id="PTHR21716">
    <property type="entry name" value="TRANSMEMBRANE PROTEIN"/>
    <property type="match status" value="1"/>
</dbReference>
<evidence type="ECO:0000256" key="2">
    <source>
        <dbReference type="ARBA" id="ARBA00009773"/>
    </source>
</evidence>
<protein>
    <recommendedName>
        <fullName evidence="11">AI-2E family transporter</fullName>
    </recommendedName>
</protein>
<dbReference type="EMBL" id="LYXE01000193">
    <property type="protein sequence ID" value="PDV96497.1"/>
    <property type="molecule type" value="Genomic_DNA"/>
</dbReference>
<keyword evidence="5 8" id="KW-0812">Transmembrane</keyword>
<dbReference type="OrthoDB" id="9793390at2"/>
<comment type="caution">
    <text evidence="9">The sequence shown here is derived from an EMBL/GenBank/DDBJ whole genome shotgun (WGS) entry which is preliminary data.</text>
</comment>
<dbReference type="Proteomes" id="UP000220922">
    <property type="component" value="Unassembled WGS sequence"/>
</dbReference>
<comment type="similarity">
    <text evidence="2">Belongs to the autoinducer-2 exporter (AI-2E) (TC 2.A.86) family.</text>
</comment>
<dbReference type="GO" id="GO:0005886">
    <property type="term" value="C:plasma membrane"/>
    <property type="evidence" value="ECO:0007669"/>
    <property type="project" value="UniProtKB-SubCell"/>
</dbReference>
<evidence type="ECO:0000256" key="4">
    <source>
        <dbReference type="ARBA" id="ARBA00022475"/>
    </source>
</evidence>
<keyword evidence="4" id="KW-1003">Cell membrane</keyword>
<feature type="transmembrane region" description="Helical" evidence="8">
    <location>
        <begin position="258"/>
        <end position="291"/>
    </location>
</feature>
<evidence type="ECO:0000256" key="3">
    <source>
        <dbReference type="ARBA" id="ARBA00022448"/>
    </source>
</evidence>
<feature type="transmembrane region" description="Helical" evidence="8">
    <location>
        <begin position="312"/>
        <end position="333"/>
    </location>
</feature>
<proteinExistence type="inferred from homology"/>
<evidence type="ECO:0000256" key="5">
    <source>
        <dbReference type="ARBA" id="ARBA00022692"/>
    </source>
</evidence>
<dbReference type="PANTHER" id="PTHR21716:SF53">
    <property type="entry name" value="PERMEASE PERM-RELATED"/>
    <property type="match status" value="1"/>
</dbReference>
<organism evidence="9 10">
    <name type="scientific">Candidatus Chloroploca asiatica</name>
    <dbReference type="NCBI Taxonomy" id="1506545"/>
    <lineage>
        <taxon>Bacteria</taxon>
        <taxon>Bacillati</taxon>
        <taxon>Chloroflexota</taxon>
        <taxon>Chloroflexia</taxon>
        <taxon>Chloroflexales</taxon>
        <taxon>Chloroflexineae</taxon>
        <taxon>Oscillochloridaceae</taxon>
        <taxon>Candidatus Chloroploca</taxon>
    </lineage>
</organism>
<feature type="transmembrane region" description="Helical" evidence="8">
    <location>
        <begin position="160"/>
        <end position="181"/>
    </location>
</feature>
<keyword evidence="6 8" id="KW-1133">Transmembrane helix</keyword>
<name>A0A2H3L032_9CHLR</name>
<accession>A0A2H3L032</accession>
<evidence type="ECO:0000313" key="9">
    <source>
        <dbReference type="EMBL" id="PDV96497.1"/>
    </source>
</evidence>
<dbReference type="AlphaFoldDB" id="A0A2H3L032"/>
<keyword evidence="7 8" id="KW-0472">Membrane</keyword>
<evidence type="ECO:0000256" key="8">
    <source>
        <dbReference type="SAM" id="Phobius"/>
    </source>
</evidence>
<comment type="subcellular location">
    <subcellularLocation>
        <location evidence="1">Cell membrane</location>
        <topology evidence="1">Multi-pass membrane protein</topology>
    </subcellularLocation>
</comment>
<keyword evidence="3" id="KW-0813">Transport</keyword>
<evidence type="ECO:0000313" key="10">
    <source>
        <dbReference type="Proteomes" id="UP000220922"/>
    </source>
</evidence>
<dbReference type="RefSeq" id="WP_097655397.1">
    <property type="nucleotide sequence ID" value="NZ_LYXE01000193.1"/>
</dbReference>
<dbReference type="InterPro" id="IPR002549">
    <property type="entry name" value="AI-2E-like"/>
</dbReference>
<feature type="transmembrane region" description="Helical" evidence="8">
    <location>
        <begin position="21"/>
        <end position="42"/>
    </location>
</feature>
<feature type="transmembrane region" description="Helical" evidence="8">
    <location>
        <begin position="78"/>
        <end position="99"/>
    </location>
</feature>
<feature type="transmembrane region" description="Helical" evidence="8">
    <location>
        <begin position="48"/>
        <end position="66"/>
    </location>
</feature>
<evidence type="ECO:0000256" key="7">
    <source>
        <dbReference type="ARBA" id="ARBA00023136"/>
    </source>
</evidence>
<evidence type="ECO:0008006" key="11">
    <source>
        <dbReference type="Google" id="ProtNLM"/>
    </source>
</evidence>